<feature type="non-terminal residue" evidence="2">
    <location>
        <position position="1"/>
    </location>
</feature>
<evidence type="ECO:0000313" key="3">
    <source>
        <dbReference type="Proteomes" id="UP000631114"/>
    </source>
</evidence>
<sequence length="133" mass="14247">LLFLLYAVEVRRSLHLRLGLPLDRPLLLMANALNFSTHKGVSGNSLMRNASNLLKDVHSEVPSSGGFSFDLIVTLFVSLTRFLLVVASSVAGALVGLLKPSTMSMFGTLLVIWGLVKEGLLGKPVNTDPAKAC</sequence>
<dbReference type="OrthoDB" id="417506at2759"/>
<accession>A0A835GYK5</accession>
<keyword evidence="1" id="KW-0472">Membrane</keyword>
<keyword evidence="3" id="KW-1185">Reference proteome</keyword>
<gene>
    <name evidence="2" type="ORF">IFM89_013006</name>
</gene>
<organism evidence="2 3">
    <name type="scientific">Coptis chinensis</name>
    <dbReference type="NCBI Taxonomy" id="261450"/>
    <lineage>
        <taxon>Eukaryota</taxon>
        <taxon>Viridiplantae</taxon>
        <taxon>Streptophyta</taxon>
        <taxon>Embryophyta</taxon>
        <taxon>Tracheophyta</taxon>
        <taxon>Spermatophyta</taxon>
        <taxon>Magnoliopsida</taxon>
        <taxon>Ranunculales</taxon>
        <taxon>Ranunculaceae</taxon>
        <taxon>Coptidoideae</taxon>
        <taxon>Coptis</taxon>
    </lineage>
</organism>
<reference evidence="2 3" key="1">
    <citation type="submission" date="2020-10" db="EMBL/GenBank/DDBJ databases">
        <title>The Coptis chinensis genome and diversification of protoberbering-type alkaloids.</title>
        <authorList>
            <person name="Wang B."/>
            <person name="Shu S."/>
            <person name="Song C."/>
            <person name="Liu Y."/>
        </authorList>
    </citation>
    <scope>NUCLEOTIDE SEQUENCE [LARGE SCALE GENOMIC DNA]</scope>
    <source>
        <strain evidence="2">HL-2020</strain>
        <tissue evidence="2">Leaf</tissue>
    </source>
</reference>
<feature type="transmembrane region" description="Helical" evidence="1">
    <location>
        <begin position="71"/>
        <end position="98"/>
    </location>
</feature>
<dbReference type="AlphaFoldDB" id="A0A835GYK5"/>
<evidence type="ECO:0000256" key="1">
    <source>
        <dbReference type="SAM" id="Phobius"/>
    </source>
</evidence>
<comment type="caution">
    <text evidence="2">The sequence shown here is derived from an EMBL/GenBank/DDBJ whole genome shotgun (WGS) entry which is preliminary data.</text>
</comment>
<evidence type="ECO:0000313" key="2">
    <source>
        <dbReference type="EMBL" id="KAF9588512.1"/>
    </source>
</evidence>
<dbReference type="PANTHER" id="PTHR35288:SF1">
    <property type="entry name" value="TAIL FIBER"/>
    <property type="match status" value="1"/>
</dbReference>
<dbReference type="EMBL" id="JADFTS010000009">
    <property type="protein sequence ID" value="KAF9588512.1"/>
    <property type="molecule type" value="Genomic_DNA"/>
</dbReference>
<keyword evidence="1" id="KW-1133">Transmembrane helix</keyword>
<dbReference type="PANTHER" id="PTHR35288">
    <property type="entry name" value="TAIL FIBER"/>
    <property type="match status" value="1"/>
</dbReference>
<proteinExistence type="predicted"/>
<protein>
    <submittedName>
        <fullName evidence="2">Uncharacterized protein</fullName>
    </submittedName>
</protein>
<name>A0A835GYK5_9MAGN</name>
<dbReference type="Proteomes" id="UP000631114">
    <property type="component" value="Unassembled WGS sequence"/>
</dbReference>
<keyword evidence="1" id="KW-0812">Transmembrane</keyword>